<dbReference type="InterPro" id="IPR020835">
    <property type="entry name" value="Catalase_sf"/>
</dbReference>
<dbReference type="Gene3D" id="3.40.50.880">
    <property type="match status" value="1"/>
</dbReference>
<feature type="cross-link" description="3'-histidyl-3-tyrosine (His-Tyr)" evidence="14">
    <location>
        <begin position="374"/>
        <end position="397"/>
    </location>
</feature>
<feature type="binding site" evidence="13">
    <location>
        <position position="196"/>
    </location>
    <ligand>
        <name>heme</name>
        <dbReference type="ChEBI" id="CHEBI:30413"/>
    </ligand>
</feature>
<dbReference type="InterPro" id="IPR002226">
    <property type="entry name" value="Catalase_haem_BS"/>
</dbReference>
<evidence type="ECO:0000256" key="14">
    <source>
        <dbReference type="PIRSR" id="PIRSR038927-4"/>
    </source>
</evidence>
<evidence type="ECO:0000256" key="10">
    <source>
        <dbReference type="PIRNR" id="PIRNR038927"/>
    </source>
</evidence>
<dbReference type="PRINTS" id="PR00067">
    <property type="entry name" value="CATALASE"/>
</dbReference>
<dbReference type="Proteomes" id="UP000315751">
    <property type="component" value="Unassembled WGS sequence"/>
</dbReference>
<comment type="catalytic activity">
    <reaction evidence="10 15">
        <text>2 H2O2 = O2 + 2 H2O</text>
        <dbReference type="Rhea" id="RHEA:20309"/>
        <dbReference type="ChEBI" id="CHEBI:15377"/>
        <dbReference type="ChEBI" id="CHEBI:15379"/>
        <dbReference type="ChEBI" id="CHEBI:16240"/>
        <dbReference type="EC" id="1.11.1.6"/>
    </reaction>
</comment>
<evidence type="ECO:0000256" key="7">
    <source>
        <dbReference type="ARBA" id="ARBA00023002"/>
    </source>
</evidence>
<evidence type="ECO:0000256" key="3">
    <source>
        <dbReference type="ARBA" id="ARBA00012314"/>
    </source>
</evidence>
<evidence type="ECO:0000256" key="9">
    <source>
        <dbReference type="ARBA" id="ARBA00023324"/>
    </source>
</evidence>
<dbReference type="PANTHER" id="PTHR42821">
    <property type="entry name" value="CATALASE"/>
    <property type="match status" value="1"/>
</dbReference>
<dbReference type="GO" id="GO:0004096">
    <property type="term" value="F:catalase activity"/>
    <property type="evidence" value="ECO:0007669"/>
    <property type="project" value="UniProtKB-UniRule"/>
</dbReference>
<sequence length="728" mass="79811">MSDTRFDDMPVRPLPPTPSPTPDAPFQPAAGKPAMPGVPFVGGDTAKQRDLAADTHEAGVALTTNQGLKVSDDQNSLRAGPRGPTLMEDFHLREKITHFDHERIPERVVHARGAGAHGVFQVYEPLTDLTTAAPFQDSAKETPVFVRFSTVAGSRGSADTVRDVRGFAVKFYTEEGVWDLVGNNMPVFFIQDAIKFPDLIHAVKPEPHNEIPQAQSAHDTFWDFVSLTPESAHMLMWLMSDRAIPRSYATMEGFGVHTFRLVNAEGRARFVKFHWKPLKGVFSLVWDEAQKTAGKDPDFHRRDLFDAIERGDFPQWELGLQVIEEEDEFEYGVDILDPTKIIPEEVVPVRRVGLMTLTANPGNFFAETEQVAFHVGHVVPGIDFTNDPLLQGRLFSYLDTQLRRVGPNFAELPINRPLQPVDNNQRDGMGRRQIDKGRVAYFPNSLAHGCPMQSPEAADAFRSYAEKVDGAKVRVRSASFGDHFSQAALFWNSMSTWEQDHIAAAFSFELNQCTDSLVRQRVMDDILGNIAPDLAQAVSARTGLSLAGAKPHPPSVPDVGRSPALSQDRRAEDIRGRKVAVLVDAGVEAEQLSIIQETLMDEEAIVEVVAPVAGTITGGDGNPVPVTRAAPNAASVLYDGVIVLGGGLASAMGEMGHTRHFINEAFLHGKPIAAIDAGEGVLAAAHLPTLVKEQGVITGEALEEMLTLFVEALRRHRFPQRDVRLVPA</sequence>
<feature type="binding site" evidence="13">
    <location>
        <position position="393"/>
    </location>
    <ligand>
        <name>heme</name>
        <dbReference type="ChEBI" id="CHEBI:30413"/>
    </ligand>
</feature>
<dbReference type="Pfam" id="PF00199">
    <property type="entry name" value="Catalase"/>
    <property type="match status" value="1"/>
</dbReference>
<evidence type="ECO:0000259" key="17">
    <source>
        <dbReference type="SMART" id="SM01060"/>
    </source>
</evidence>
<dbReference type="SMART" id="SM01060">
    <property type="entry name" value="Catalase"/>
    <property type="match status" value="1"/>
</dbReference>
<dbReference type="GO" id="GO:0006979">
    <property type="term" value="P:response to oxidative stress"/>
    <property type="evidence" value="ECO:0007669"/>
    <property type="project" value="InterPro"/>
</dbReference>
<dbReference type="PANTHER" id="PTHR42821:SF1">
    <property type="entry name" value="CATALASE-B"/>
    <property type="match status" value="1"/>
</dbReference>
<keyword evidence="5 10" id="KW-0349">Heme</keyword>
<keyword evidence="4 10" id="KW-0575">Peroxidase</keyword>
<feature type="binding site" evidence="13">
    <location>
        <position position="147"/>
    </location>
    <ligand>
        <name>heme</name>
        <dbReference type="ChEBI" id="CHEBI:30413"/>
    </ligand>
</feature>
<evidence type="ECO:0000256" key="13">
    <source>
        <dbReference type="PIRSR" id="PIRSR038927-3"/>
    </source>
</evidence>
<evidence type="ECO:0000256" key="8">
    <source>
        <dbReference type="ARBA" id="ARBA00023004"/>
    </source>
</evidence>
<keyword evidence="9 10" id="KW-0376">Hydrogen peroxide</keyword>
<feature type="active site" evidence="11">
    <location>
        <position position="183"/>
    </location>
</feature>
<dbReference type="InterPro" id="IPR018028">
    <property type="entry name" value="Catalase"/>
</dbReference>
<feature type="compositionally biased region" description="Pro residues" evidence="16">
    <location>
        <begin position="12"/>
        <end position="25"/>
    </location>
</feature>
<dbReference type="GO" id="GO:0005829">
    <property type="term" value="C:cytosol"/>
    <property type="evidence" value="ECO:0007669"/>
    <property type="project" value="TreeGrafter"/>
</dbReference>
<comment type="similarity">
    <text evidence="2">Belongs to the catalase family. HPII subfamily.</text>
</comment>
<feature type="domain" description="Catalase core" evidence="17">
    <location>
        <begin position="63"/>
        <end position="450"/>
    </location>
</feature>
<evidence type="ECO:0000256" key="15">
    <source>
        <dbReference type="RuleBase" id="RU000498"/>
    </source>
</evidence>
<dbReference type="Gene3D" id="1.20.1370.20">
    <property type="match status" value="1"/>
</dbReference>
<dbReference type="InterPro" id="IPR024708">
    <property type="entry name" value="Catalase_AS"/>
</dbReference>
<dbReference type="RefSeq" id="WP_246130436.1">
    <property type="nucleotide sequence ID" value="NZ_VITR01000008.1"/>
</dbReference>
<dbReference type="SUPFAM" id="SSF52317">
    <property type="entry name" value="Class I glutamine amidotransferase-like"/>
    <property type="match status" value="1"/>
</dbReference>
<evidence type="ECO:0000256" key="6">
    <source>
        <dbReference type="ARBA" id="ARBA00022723"/>
    </source>
</evidence>
<dbReference type="PIRSF" id="PIRSF038927">
    <property type="entry name" value="Catalase_clade2"/>
    <property type="match status" value="1"/>
</dbReference>
<dbReference type="EMBL" id="VITR01000008">
    <property type="protein sequence ID" value="TWB41160.1"/>
    <property type="molecule type" value="Genomic_DNA"/>
</dbReference>
<gene>
    <name evidence="18" type="ORF">FBZ90_108184</name>
</gene>
<dbReference type="Pfam" id="PF06628">
    <property type="entry name" value="Catalase-rel"/>
    <property type="match status" value="1"/>
</dbReference>
<evidence type="ECO:0000256" key="5">
    <source>
        <dbReference type="ARBA" id="ARBA00022617"/>
    </source>
</evidence>
<evidence type="ECO:0000256" key="2">
    <source>
        <dbReference type="ARBA" id="ARBA00010660"/>
    </source>
</evidence>
<dbReference type="GO" id="GO:0020037">
    <property type="term" value="F:heme binding"/>
    <property type="evidence" value="ECO:0007669"/>
    <property type="project" value="UniProtKB-UniRule"/>
</dbReference>
<reference evidence="18 19" key="1">
    <citation type="submission" date="2019-06" db="EMBL/GenBank/DDBJ databases">
        <title>Genomic Encyclopedia of Type Strains, Phase IV (KMG-V): Genome sequencing to study the core and pangenomes of soil and plant-associated prokaryotes.</title>
        <authorList>
            <person name="Whitman W."/>
        </authorList>
    </citation>
    <scope>NUCLEOTIDE SEQUENCE [LARGE SCALE GENOMIC DNA]</scope>
    <source>
        <strain evidence="18 19">BR 11622</strain>
    </source>
</reference>
<keyword evidence="8 10" id="KW-0408">Iron</keyword>
<dbReference type="PROSITE" id="PS00438">
    <property type="entry name" value="CATALASE_2"/>
    <property type="match status" value="1"/>
</dbReference>
<dbReference type="SUPFAM" id="SSF56634">
    <property type="entry name" value="Heme-dependent catalase-like"/>
    <property type="match status" value="1"/>
</dbReference>
<evidence type="ECO:0000313" key="19">
    <source>
        <dbReference type="Proteomes" id="UP000315751"/>
    </source>
</evidence>
<evidence type="ECO:0000256" key="12">
    <source>
        <dbReference type="PIRSR" id="PIRSR038927-2"/>
    </source>
</evidence>
<feature type="binding site" evidence="13">
    <location>
        <position position="107"/>
    </location>
    <ligand>
        <name>heme</name>
        <dbReference type="ChEBI" id="CHEBI:30413"/>
    </ligand>
</feature>
<dbReference type="InterPro" id="IPR011614">
    <property type="entry name" value="Catalase_core"/>
</dbReference>
<dbReference type="EC" id="1.11.1.6" evidence="3 10"/>
<dbReference type="Gene3D" id="2.40.180.10">
    <property type="entry name" value="Catalase core domain"/>
    <property type="match status" value="1"/>
</dbReference>
<comment type="function">
    <text evidence="10">Decomposes hydrogen peroxide into water and oxygen; serves to protect cells from the toxic effects of hydrogen peroxide.</text>
</comment>
<evidence type="ECO:0000313" key="18">
    <source>
        <dbReference type="EMBL" id="TWB41160.1"/>
    </source>
</evidence>
<protein>
    <recommendedName>
        <fullName evidence="3 10">Catalase</fullName>
        <ecNumber evidence="3 10">1.11.1.6</ecNumber>
    </recommendedName>
</protein>
<comment type="cofactor">
    <cofactor evidence="1 10 12">
        <name>heme</name>
        <dbReference type="ChEBI" id="CHEBI:30413"/>
    </cofactor>
</comment>
<feature type="binding site" description="axial binding residue" evidence="12">
    <location>
        <position position="397"/>
    </location>
    <ligand>
        <name>heme</name>
        <dbReference type="ChEBI" id="CHEBI:30413"/>
    </ligand>
    <ligandPart>
        <name>Fe</name>
        <dbReference type="ChEBI" id="CHEBI:18248"/>
    </ligandPart>
</feature>
<dbReference type="InterPro" id="IPR029062">
    <property type="entry name" value="Class_I_gatase-like"/>
</dbReference>
<dbReference type="Pfam" id="PF18011">
    <property type="entry name" value="Catalase_C"/>
    <property type="match status" value="1"/>
</dbReference>
<keyword evidence="7 10" id="KW-0560">Oxidoreductase</keyword>
<dbReference type="CDD" id="cd03132">
    <property type="entry name" value="GATase1_catalase"/>
    <property type="match status" value="1"/>
</dbReference>
<organism evidence="18 19">
    <name type="scientific">Nitrospirillum amazonense</name>
    <dbReference type="NCBI Taxonomy" id="28077"/>
    <lineage>
        <taxon>Bacteria</taxon>
        <taxon>Pseudomonadati</taxon>
        <taxon>Pseudomonadota</taxon>
        <taxon>Alphaproteobacteria</taxon>
        <taxon>Rhodospirillales</taxon>
        <taxon>Azospirillaceae</taxon>
        <taxon>Nitrospirillum</taxon>
    </lineage>
</organism>
<feature type="region of interest" description="Disordered" evidence="16">
    <location>
        <begin position="1"/>
        <end position="41"/>
    </location>
</feature>
<evidence type="ECO:0000256" key="16">
    <source>
        <dbReference type="SAM" id="MobiDB-lite"/>
    </source>
</evidence>
<keyword evidence="6 10" id="KW-0479">Metal-binding</keyword>
<feature type="compositionally biased region" description="Basic and acidic residues" evidence="16">
    <location>
        <begin position="1"/>
        <end position="10"/>
    </location>
</feature>
<feature type="active site" evidence="11">
    <location>
        <position position="110"/>
    </location>
</feature>
<dbReference type="InterPro" id="IPR024712">
    <property type="entry name" value="Catalase_clade2"/>
</dbReference>
<comment type="caution">
    <text evidence="18">The sequence shown here is derived from an EMBL/GenBank/DDBJ whole genome shotgun (WGS) entry which is preliminary data.</text>
</comment>
<dbReference type="PROSITE" id="PS00437">
    <property type="entry name" value="CATALASE_1"/>
    <property type="match status" value="1"/>
</dbReference>
<proteinExistence type="inferred from homology"/>
<name>A0A560H6F9_9PROT</name>
<dbReference type="GO" id="GO:0042744">
    <property type="term" value="P:hydrogen peroxide catabolic process"/>
    <property type="evidence" value="ECO:0007669"/>
    <property type="project" value="UniProtKB-UniRule"/>
</dbReference>
<accession>A0A560H6F9</accession>
<dbReference type="InterPro" id="IPR010582">
    <property type="entry name" value="Catalase_immune_responsive"/>
</dbReference>
<feature type="region of interest" description="Disordered" evidence="16">
    <location>
        <begin position="545"/>
        <end position="570"/>
    </location>
</feature>
<dbReference type="GO" id="GO:0046872">
    <property type="term" value="F:metal ion binding"/>
    <property type="evidence" value="ECO:0007669"/>
    <property type="project" value="UniProtKB-KW"/>
</dbReference>
<feature type="binding site" evidence="13">
    <location>
        <position position="404"/>
    </location>
    <ligand>
        <name>heme</name>
        <dbReference type="ChEBI" id="CHEBI:30413"/>
    </ligand>
</feature>
<evidence type="ECO:0000256" key="1">
    <source>
        <dbReference type="ARBA" id="ARBA00001971"/>
    </source>
</evidence>
<dbReference type="InterPro" id="IPR043156">
    <property type="entry name" value="Catalase_clade2_helical"/>
</dbReference>
<keyword evidence="19" id="KW-1185">Reference proteome</keyword>
<evidence type="ECO:0000256" key="4">
    <source>
        <dbReference type="ARBA" id="ARBA00022559"/>
    </source>
</evidence>
<dbReference type="AlphaFoldDB" id="A0A560H6F9"/>
<dbReference type="PROSITE" id="PS51402">
    <property type="entry name" value="CATALASE_3"/>
    <property type="match status" value="1"/>
</dbReference>
<dbReference type="FunFam" id="2.40.180.10:FF:000003">
    <property type="entry name" value="Catalase"/>
    <property type="match status" value="1"/>
</dbReference>
<evidence type="ECO:0000256" key="11">
    <source>
        <dbReference type="PIRSR" id="PIRSR038927-1"/>
    </source>
</evidence>
<dbReference type="InterPro" id="IPR041399">
    <property type="entry name" value="Catalase_large_C"/>
</dbReference>